<dbReference type="SUPFAM" id="SSF52540">
    <property type="entry name" value="P-loop containing nucleoside triphosphate hydrolases"/>
    <property type="match status" value="1"/>
</dbReference>
<evidence type="ECO:0000313" key="1">
    <source>
        <dbReference type="EMBL" id="GAB0139123.1"/>
    </source>
</evidence>
<keyword evidence="2" id="KW-1185">Reference proteome</keyword>
<dbReference type="SUPFAM" id="SSF102405">
    <property type="entry name" value="MCP/YpsA-like"/>
    <property type="match status" value="1"/>
</dbReference>
<dbReference type="PANTHER" id="PTHR31223">
    <property type="entry name" value="LOG FAMILY PROTEIN YJL055W"/>
    <property type="match status" value="1"/>
</dbReference>
<sequence>MMPTRKLSIAIFGPTASGKTKLGVTIAKACLGEVISIDSLQCYKPGGIATAKPCPGETQGVPHHLIDYLDAEEEPHDFVSRAIATIDGITTRNRLPVLVGGSTSLIIPLLQQVFAREYEVLIIFLVPHQSGYGRLIESRGGEMLERGLLDELAELKRLEKVLLDGKSDFNKGVWKTIGYREFLPYLRAVGKVNGVSNTYEDLYEEGRVSMNASTLRYGQYQLEWIRHTLTPFIDRHKAATISLCVTDQASWASDIERPAMTMAGEFYHGPQVRRLPSRNSSNKRVVCLLSEPLFYLAPLLPRSLANVGTSGGSSSGRDESHIEAAKSLAVALHRHEIALVYGGGTTGIMGAVSSTLVALSGPGAVHGIVPAALARYEDALGDGRINAEYSSQFGRRTIVRDMHTRKRLMTQAVLEGAPGSGFVALSGGYGTMEELLEITTWYQLGIQDRRVTVFNVNGFYDGLLSWIGQVARDGFVRPRDANIIGVGNTADEVIACLANERLDAEKPNLEWL</sequence>
<dbReference type="InterPro" id="IPR005269">
    <property type="entry name" value="LOG"/>
</dbReference>
<dbReference type="PANTHER" id="PTHR31223:SF70">
    <property type="entry name" value="LOG FAMILY PROTEIN YJL055W"/>
    <property type="match status" value="1"/>
</dbReference>
<dbReference type="NCBIfam" id="TIGR00730">
    <property type="entry name" value="Rossman fold protein, TIGR00730 family"/>
    <property type="match status" value="1"/>
</dbReference>
<gene>
    <name evidence="1" type="primary">g7338</name>
    <name evidence="1" type="ORF">EsDP_00007338</name>
</gene>
<dbReference type="Gene3D" id="3.40.50.450">
    <property type="match status" value="1"/>
</dbReference>
<comment type="caution">
    <text evidence="1">The sequence shown here is derived from an EMBL/GenBank/DDBJ whole genome shotgun (WGS) entry which is preliminary data.</text>
</comment>
<accession>A0ABQ0D085</accession>
<protein>
    <submittedName>
        <fullName evidence="1">Uncharacterized protein</fullName>
    </submittedName>
</protein>
<dbReference type="InterPro" id="IPR027417">
    <property type="entry name" value="P-loop_NTPase"/>
</dbReference>
<dbReference type="EMBL" id="BAAFGZ010000638">
    <property type="protein sequence ID" value="GAB0139123.1"/>
    <property type="molecule type" value="Genomic_DNA"/>
</dbReference>
<organism evidence="1 2">
    <name type="scientific">Epichloe bromicola</name>
    <dbReference type="NCBI Taxonomy" id="79588"/>
    <lineage>
        <taxon>Eukaryota</taxon>
        <taxon>Fungi</taxon>
        <taxon>Dikarya</taxon>
        <taxon>Ascomycota</taxon>
        <taxon>Pezizomycotina</taxon>
        <taxon>Sordariomycetes</taxon>
        <taxon>Hypocreomycetidae</taxon>
        <taxon>Hypocreales</taxon>
        <taxon>Clavicipitaceae</taxon>
        <taxon>Epichloe</taxon>
    </lineage>
</organism>
<reference evidence="2" key="1">
    <citation type="submission" date="2024-06" db="EMBL/GenBank/DDBJ databases">
        <title>Draft Genome Sequences of Epichloe bromicola Strains Isolated from Elymus ciliaris.</title>
        <authorList>
            <consortium name="Epichloe bromicola genome sequencing consortium"/>
            <person name="Miura A."/>
            <person name="Imano S."/>
            <person name="Ashida A."/>
            <person name="Sato I."/>
            <person name="Chiba S."/>
            <person name="Tanaka A."/>
            <person name="Camagna M."/>
            <person name="Takemoto D."/>
        </authorList>
    </citation>
    <scope>NUCLEOTIDE SEQUENCE [LARGE SCALE GENOMIC DNA]</scope>
    <source>
        <strain evidence="2">DP</strain>
    </source>
</reference>
<proteinExistence type="predicted"/>
<evidence type="ECO:0000313" key="2">
    <source>
        <dbReference type="Proteomes" id="UP001562357"/>
    </source>
</evidence>
<dbReference type="Pfam" id="PF03641">
    <property type="entry name" value="Lysine_decarbox"/>
    <property type="match status" value="1"/>
</dbReference>
<dbReference type="Pfam" id="PF01715">
    <property type="entry name" value="IPPT"/>
    <property type="match status" value="2"/>
</dbReference>
<dbReference type="Proteomes" id="UP001562357">
    <property type="component" value="Unassembled WGS sequence"/>
</dbReference>
<name>A0ABQ0D085_9HYPO</name>
<dbReference type="Gene3D" id="3.40.50.300">
    <property type="entry name" value="P-loop containing nucleotide triphosphate hydrolases"/>
    <property type="match status" value="1"/>
</dbReference>
<dbReference type="InterPro" id="IPR031100">
    <property type="entry name" value="LOG_fam"/>
</dbReference>